<organism evidence="3 4">
    <name type="scientific">Actinacidiphila epipremni</name>
    <dbReference type="NCBI Taxonomy" id="2053013"/>
    <lineage>
        <taxon>Bacteria</taxon>
        <taxon>Bacillati</taxon>
        <taxon>Actinomycetota</taxon>
        <taxon>Actinomycetes</taxon>
        <taxon>Kitasatosporales</taxon>
        <taxon>Streptomycetaceae</taxon>
        <taxon>Actinacidiphila</taxon>
    </lineage>
</organism>
<sequence length="153" mass="16443">MTDDAGRTADPSADPTALPPLELGFPGELRDRLVAAVLDGSKTATTGVVAGYAHEGEELPRVGRRSLVLDSAGESVAVVEVTEVRVVPLGDVDLGHAVDEGEGHTTLAEWRRDHEAFWHGPDMRTALDDPHFTVDDDTPVVLERFRVVADLRA</sequence>
<dbReference type="PIRSF" id="PIRSF021320">
    <property type="entry name" value="DUF984"/>
    <property type="match status" value="1"/>
</dbReference>
<dbReference type="SUPFAM" id="SSF88697">
    <property type="entry name" value="PUA domain-like"/>
    <property type="match status" value="1"/>
</dbReference>
<dbReference type="InterPro" id="IPR015947">
    <property type="entry name" value="PUA-like_sf"/>
</dbReference>
<protein>
    <submittedName>
        <fullName evidence="3">ASCH domain-containing protein</fullName>
    </submittedName>
</protein>
<gene>
    <name evidence="3" type="ORF">HCN08_02870</name>
</gene>
<evidence type="ECO:0000259" key="2">
    <source>
        <dbReference type="SMART" id="SM01022"/>
    </source>
</evidence>
<feature type="region of interest" description="Disordered" evidence="1">
    <location>
        <begin position="1"/>
        <end position="22"/>
    </location>
</feature>
<evidence type="ECO:0000313" key="3">
    <source>
        <dbReference type="EMBL" id="NJP42361.1"/>
    </source>
</evidence>
<feature type="domain" description="ASCH" evidence="2">
    <location>
        <begin position="23"/>
        <end position="149"/>
    </location>
</feature>
<accession>A0ABX0ZL18</accession>
<dbReference type="InterPro" id="IPR009326">
    <property type="entry name" value="DUF984"/>
</dbReference>
<keyword evidence="4" id="KW-1185">Reference proteome</keyword>
<evidence type="ECO:0000313" key="4">
    <source>
        <dbReference type="Proteomes" id="UP000734511"/>
    </source>
</evidence>
<reference evidence="3 4" key="1">
    <citation type="submission" date="2020-03" db="EMBL/GenBank/DDBJ databases">
        <title>WGS of actinomycetes isolated from Thailand.</title>
        <authorList>
            <person name="Thawai C."/>
        </authorList>
    </citation>
    <scope>NUCLEOTIDE SEQUENCE [LARGE SCALE GENOMIC DNA]</scope>
    <source>
        <strain evidence="3 4">PRB2-1</strain>
    </source>
</reference>
<dbReference type="PANTHER" id="PTHR39203">
    <property type="entry name" value="CYTOPLASMIC PROTEIN-RELATED"/>
    <property type="match status" value="1"/>
</dbReference>
<comment type="caution">
    <text evidence="3">The sequence shown here is derived from an EMBL/GenBank/DDBJ whole genome shotgun (WGS) entry which is preliminary data.</text>
</comment>
<dbReference type="Gene3D" id="3.10.400.10">
    <property type="entry name" value="Sulfate adenylyltransferase"/>
    <property type="match status" value="1"/>
</dbReference>
<dbReference type="PANTHER" id="PTHR39203:SF1">
    <property type="entry name" value="CYTOPLASMIC PROTEIN"/>
    <property type="match status" value="1"/>
</dbReference>
<dbReference type="RefSeq" id="WP_167981188.1">
    <property type="nucleotide sequence ID" value="NZ_JAATEJ010000001.1"/>
</dbReference>
<dbReference type="EMBL" id="JAATEJ010000001">
    <property type="protein sequence ID" value="NJP42361.1"/>
    <property type="molecule type" value="Genomic_DNA"/>
</dbReference>
<evidence type="ECO:0000256" key="1">
    <source>
        <dbReference type="SAM" id="MobiDB-lite"/>
    </source>
</evidence>
<dbReference type="Pfam" id="PF04266">
    <property type="entry name" value="ASCH"/>
    <property type="match status" value="1"/>
</dbReference>
<proteinExistence type="predicted"/>
<dbReference type="SMART" id="SM01022">
    <property type="entry name" value="ASCH"/>
    <property type="match status" value="1"/>
</dbReference>
<name>A0ABX0ZL18_9ACTN</name>
<dbReference type="InterPro" id="IPR007374">
    <property type="entry name" value="ASCH_domain"/>
</dbReference>
<dbReference type="Proteomes" id="UP000734511">
    <property type="component" value="Unassembled WGS sequence"/>
</dbReference>